<evidence type="ECO:0000313" key="2">
    <source>
        <dbReference type="EMBL" id="OCL10639.1"/>
    </source>
</evidence>
<keyword evidence="3" id="KW-1185">Reference proteome</keyword>
<keyword evidence="1" id="KW-1133">Transmembrane helix</keyword>
<sequence>MSSENEPFSYQRHSRLSILSSWRMSLFSALERPVPDLAVEIGASRSSSPKETTFQAGQDGELSRQAIYRDLTARNINLAGLCLGWALSTVALATGIYMVATSNPPLPRWLVNRVMNMGMLDYPFPQLDLPLVYIQGHRACHLPQTLVVSISILLNIGLTAVLDSMNFIHSTTMRWALWREGRLWHNSNPRLFSCAKSSGSPYANRWFGNALAALSLALSYGATSLIASIIYVRGVSDGDIGVTSERVNGYRYGLDFNGWAVVGLGIGLFIQAAISTSCLFSSCTVETWSYNPITNAKACKLLEPPKPTSINASLDRPTLPKRSQPSVLTIIPSIRTFRLLLYLLTSLLLACTIITVVFAHQSGSLTQSYVISQTGRADFSTYVQSFGLIYAPYYLPSGDPYDARKDYFGLLIQLGAQGILTLCLHSAEVVVAAVRDEKVWRRASGRSGARFDGQDSCMHGLLVCWETWVLFVFKVLANCLFGLAVSCNLFVFVALLPLAALTLLVGILAGWVDALARWRPKGPQPATFGELRRLGSLLGSRGEEKKQEEVSGRLFWGDLGDLKCERDREGNLVRRVGTVGWNLEEVRMDKLYFELGYEADTCNGNNEE</sequence>
<organism evidence="2 3">
    <name type="scientific">Glonium stellatum</name>
    <dbReference type="NCBI Taxonomy" id="574774"/>
    <lineage>
        <taxon>Eukaryota</taxon>
        <taxon>Fungi</taxon>
        <taxon>Dikarya</taxon>
        <taxon>Ascomycota</taxon>
        <taxon>Pezizomycotina</taxon>
        <taxon>Dothideomycetes</taxon>
        <taxon>Pleosporomycetidae</taxon>
        <taxon>Gloniales</taxon>
        <taxon>Gloniaceae</taxon>
        <taxon>Glonium</taxon>
    </lineage>
</organism>
<evidence type="ECO:0000313" key="3">
    <source>
        <dbReference type="Proteomes" id="UP000250140"/>
    </source>
</evidence>
<feature type="transmembrane region" description="Helical" evidence="1">
    <location>
        <begin position="78"/>
        <end position="100"/>
    </location>
</feature>
<proteinExistence type="predicted"/>
<dbReference type="OrthoDB" id="2688021at2759"/>
<feature type="transmembrane region" description="Helical" evidence="1">
    <location>
        <begin position="146"/>
        <end position="168"/>
    </location>
</feature>
<reference evidence="2 3" key="1">
    <citation type="journal article" date="2016" name="Nat. Commun.">
        <title>Ectomycorrhizal ecology is imprinted in the genome of the dominant symbiotic fungus Cenococcum geophilum.</title>
        <authorList>
            <consortium name="DOE Joint Genome Institute"/>
            <person name="Peter M."/>
            <person name="Kohler A."/>
            <person name="Ohm R.A."/>
            <person name="Kuo A."/>
            <person name="Krutzmann J."/>
            <person name="Morin E."/>
            <person name="Arend M."/>
            <person name="Barry K.W."/>
            <person name="Binder M."/>
            <person name="Choi C."/>
            <person name="Clum A."/>
            <person name="Copeland A."/>
            <person name="Grisel N."/>
            <person name="Haridas S."/>
            <person name="Kipfer T."/>
            <person name="LaButti K."/>
            <person name="Lindquist E."/>
            <person name="Lipzen A."/>
            <person name="Maire R."/>
            <person name="Meier B."/>
            <person name="Mihaltcheva S."/>
            <person name="Molinier V."/>
            <person name="Murat C."/>
            <person name="Poggeler S."/>
            <person name="Quandt C.A."/>
            <person name="Sperisen C."/>
            <person name="Tritt A."/>
            <person name="Tisserant E."/>
            <person name="Crous P.W."/>
            <person name="Henrissat B."/>
            <person name="Nehls U."/>
            <person name="Egli S."/>
            <person name="Spatafora J.W."/>
            <person name="Grigoriev I.V."/>
            <person name="Martin F.M."/>
        </authorList>
    </citation>
    <scope>NUCLEOTIDE SEQUENCE [LARGE SCALE GENOMIC DNA]</scope>
    <source>
        <strain evidence="2 3">CBS 207.34</strain>
    </source>
</reference>
<keyword evidence="1" id="KW-0472">Membrane</keyword>
<accession>A0A8E2JVE3</accession>
<feature type="transmembrane region" description="Helical" evidence="1">
    <location>
        <begin position="407"/>
        <end position="434"/>
    </location>
</feature>
<feature type="transmembrane region" description="Helical" evidence="1">
    <location>
        <begin position="460"/>
        <end position="483"/>
    </location>
</feature>
<dbReference type="EMBL" id="KV749200">
    <property type="protein sequence ID" value="OCL10639.1"/>
    <property type="molecule type" value="Genomic_DNA"/>
</dbReference>
<feature type="transmembrane region" description="Helical" evidence="1">
    <location>
        <begin position="339"/>
        <end position="359"/>
    </location>
</feature>
<keyword evidence="1" id="KW-0812">Transmembrane</keyword>
<gene>
    <name evidence="2" type="ORF">AOQ84DRAFT_426459</name>
</gene>
<feature type="transmembrane region" description="Helical" evidence="1">
    <location>
        <begin position="259"/>
        <end position="280"/>
    </location>
</feature>
<evidence type="ECO:0000256" key="1">
    <source>
        <dbReference type="SAM" id="Phobius"/>
    </source>
</evidence>
<feature type="transmembrane region" description="Helical" evidence="1">
    <location>
        <begin position="489"/>
        <end position="512"/>
    </location>
</feature>
<dbReference type="Proteomes" id="UP000250140">
    <property type="component" value="Unassembled WGS sequence"/>
</dbReference>
<protein>
    <submittedName>
        <fullName evidence="2">Uncharacterized protein</fullName>
    </submittedName>
</protein>
<dbReference type="AlphaFoldDB" id="A0A8E2JVE3"/>
<name>A0A8E2JVE3_9PEZI</name>
<feature type="transmembrane region" description="Helical" evidence="1">
    <location>
        <begin position="206"/>
        <end position="232"/>
    </location>
</feature>